<dbReference type="InterPro" id="IPR010730">
    <property type="entry name" value="HET"/>
</dbReference>
<evidence type="ECO:0000313" key="4">
    <source>
        <dbReference type="Proteomes" id="UP000799444"/>
    </source>
</evidence>
<dbReference type="OrthoDB" id="674604at2759"/>
<sequence>MRLINIGTLLLEEFVGSATPPYAILSHTWGEEEVSLQQFLQPELHKKKLGYQKIERACAQAAKSGFQYIWVDTCCIDKTSSTELTEAINSMFRWYQDAKKCFAYLADVKPSRSMKDMDSSFESSRWFTRGWTLQELLAPTNLVFLASDWSRLATRHNLAPRISARTGIQEQYLLDPQTFGRAAHNMQRHRAQLIRSASVAERMCWASTRQTTRVEDIAYCLLGLFDVHMPLIYGEGENAFQRLQEELLRRTFDPTILVWDIDSHLYASLEVLGSESFSIKDLVYLIHPWTELPWYSGQGLRPSSYNQLSRLCLAETPANFAGSRDYVVCNNAIVQHSVTNKGLHVMLPISEGLGQYAILPCRWKYDLRYLIALPIQLQNDGTYVRSEAPPKLLAHQAWHRWPWKEVIFSIRGNAYVDGDPAMRPVISLGNIPPELQVVSANGGSTWNDGHKFTWMWNTLESLHHSRLFPAFILRSKITNSNYAVVLPKGRLAGTGGELIPIPDKIDPTPASVLRFYHNLMPNHTDLSNFVFYMSVWPEDYFRSDLWILHIYESSDRRLIGFTKIMSKSQRLWHSKWKPFVWSFLPIIFPYTNILVLILGSLINTIVVTFLIRYVSGAEIIVSQVPKATSTAVFVYRLLPFLTLPFPELASFIRRQRSLIAGFIACTFQIFVSLHNEAQIEISALRKFFTCFWLLAGLHGPIESVSIPVYVLVMLSIVVITIDDSNYVVPGISF</sequence>
<name>A0A9P4R8C3_9PLEO</name>
<evidence type="ECO:0000256" key="1">
    <source>
        <dbReference type="SAM" id="Phobius"/>
    </source>
</evidence>
<dbReference type="PANTHER" id="PTHR10622:SF10">
    <property type="entry name" value="HET DOMAIN-CONTAINING PROTEIN"/>
    <property type="match status" value="1"/>
</dbReference>
<keyword evidence="1" id="KW-0812">Transmembrane</keyword>
<dbReference type="Proteomes" id="UP000799444">
    <property type="component" value="Unassembled WGS sequence"/>
</dbReference>
<reference evidence="3" key="1">
    <citation type="journal article" date="2020" name="Stud. Mycol.">
        <title>101 Dothideomycetes genomes: a test case for predicting lifestyles and emergence of pathogens.</title>
        <authorList>
            <person name="Haridas S."/>
            <person name="Albert R."/>
            <person name="Binder M."/>
            <person name="Bloem J."/>
            <person name="Labutti K."/>
            <person name="Salamov A."/>
            <person name="Andreopoulos B."/>
            <person name="Baker S."/>
            <person name="Barry K."/>
            <person name="Bills G."/>
            <person name="Bluhm B."/>
            <person name="Cannon C."/>
            <person name="Castanera R."/>
            <person name="Culley D."/>
            <person name="Daum C."/>
            <person name="Ezra D."/>
            <person name="Gonzalez J."/>
            <person name="Henrissat B."/>
            <person name="Kuo A."/>
            <person name="Liang C."/>
            <person name="Lipzen A."/>
            <person name="Lutzoni F."/>
            <person name="Magnuson J."/>
            <person name="Mondo S."/>
            <person name="Nolan M."/>
            <person name="Ohm R."/>
            <person name="Pangilinan J."/>
            <person name="Park H.-J."/>
            <person name="Ramirez L."/>
            <person name="Alfaro M."/>
            <person name="Sun H."/>
            <person name="Tritt A."/>
            <person name="Yoshinaga Y."/>
            <person name="Zwiers L.-H."/>
            <person name="Turgeon B."/>
            <person name="Goodwin S."/>
            <person name="Spatafora J."/>
            <person name="Crous P."/>
            <person name="Grigoriev I."/>
        </authorList>
    </citation>
    <scope>NUCLEOTIDE SEQUENCE</scope>
    <source>
        <strain evidence="3">CBS 125425</strain>
    </source>
</reference>
<accession>A0A9P4R8C3</accession>
<proteinExistence type="predicted"/>
<feature type="transmembrane region" description="Helical" evidence="1">
    <location>
        <begin position="657"/>
        <end position="675"/>
    </location>
</feature>
<dbReference type="EMBL" id="ML996108">
    <property type="protein sequence ID" value="KAF2738574.1"/>
    <property type="molecule type" value="Genomic_DNA"/>
</dbReference>
<dbReference type="PANTHER" id="PTHR10622">
    <property type="entry name" value="HET DOMAIN-CONTAINING PROTEIN"/>
    <property type="match status" value="1"/>
</dbReference>
<organism evidence="3 4">
    <name type="scientific">Polyplosphaeria fusca</name>
    <dbReference type="NCBI Taxonomy" id="682080"/>
    <lineage>
        <taxon>Eukaryota</taxon>
        <taxon>Fungi</taxon>
        <taxon>Dikarya</taxon>
        <taxon>Ascomycota</taxon>
        <taxon>Pezizomycotina</taxon>
        <taxon>Dothideomycetes</taxon>
        <taxon>Pleosporomycetidae</taxon>
        <taxon>Pleosporales</taxon>
        <taxon>Tetraplosphaeriaceae</taxon>
        <taxon>Polyplosphaeria</taxon>
    </lineage>
</organism>
<evidence type="ECO:0000313" key="3">
    <source>
        <dbReference type="EMBL" id="KAF2738574.1"/>
    </source>
</evidence>
<feature type="domain" description="Heterokaryon incompatibility" evidence="2">
    <location>
        <begin position="22"/>
        <end position="116"/>
    </location>
</feature>
<comment type="caution">
    <text evidence="3">The sequence shown here is derived from an EMBL/GenBank/DDBJ whole genome shotgun (WGS) entry which is preliminary data.</text>
</comment>
<keyword evidence="4" id="KW-1185">Reference proteome</keyword>
<dbReference type="AlphaFoldDB" id="A0A9P4R8C3"/>
<dbReference type="Pfam" id="PF06985">
    <property type="entry name" value="HET"/>
    <property type="match status" value="1"/>
</dbReference>
<gene>
    <name evidence="3" type="ORF">EJ04DRAFT_509460</name>
</gene>
<keyword evidence="1" id="KW-1133">Transmembrane helix</keyword>
<feature type="transmembrane region" description="Helical" evidence="1">
    <location>
        <begin position="687"/>
        <end position="719"/>
    </location>
</feature>
<keyword evidence="1" id="KW-0472">Membrane</keyword>
<evidence type="ECO:0000259" key="2">
    <source>
        <dbReference type="Pfam" id="PF06985"/>
    </source>
</evidence>
<protein>
    <submittedName>
        <fullName evidence="3">HET-domain-containing protein</fullName>
    </submittedName>
</protein>